<dbReference type="Proteomes" id="UP000465360">
    <property type="component" value="Unassembled WGS sequence"/>
</dbReference>
<name>A0A7I9YNH8_MYCBU</name>
<dbReference type="SUPFAM" id="SSF53335">
    <property type="entry name" value="S-adenosyl-L-methionine-dependent methyltransferases"/>
    <property type="match status" value="1"/>
</dbReference>
<reference evidence="1 2" key="1">
    <citation type="journal article" date="2019" name="Emerg. Microbes Infect.">
        <title>Comprehensive subspecies identification of 175 nontuberculous mycobacteria species based on 7547 genomic profiles.</title>
        <authorList>
            <person name="Matsumoto Y."/>
            <person name="Kinjo T."/>
            <person name="Motooka D."/>
            <person name="Nabeya D."/>
            <person name="Jung N."/>
            <person name="Uechi K."/>
            <person name="Horii T."/>
            <person name="Iida T."/>
            <person name="Fujita J."/>
            <person name="Nakamura S."/>
        </authorList>
    </citation>
    <scope>NUCLEOTIDE SEQUENCE [LARGE SCALE GENOMIC DNA]</scope>
    <source>
        <strain evidence="1 2">JCM 30725</strain>
    </source>
</reference>
<organism evidence="1 2">
    <name type="scientific">Mycobacterium bourgelatii</name>
    <dbReference type="NCBI Taxonomy" id="1273442"/>
    <lineage>
        <taxon>Bacteria</taxon>
        <taxon>Bacillati</taxon>
        <taxon>Actinomycetota</taxon>
        <taxon>Actinomycetes</taxon>
        <taxon>Mycobacteriales</taxon>
        <taxon>Mycobacteriaceae</taxon>
        <taxon>Mycobacterium</taxon>
    </lineage>
</organism>
<dbReference type="Pfam" id="PF13489">
    <property type="entry name" value="Methyltransf_23"/>
    <property type="match status" value="1"/>
</dbReference>
<accession>A0A7I9YNH8</accession>
<evidence type="ECO:0000313" key="2">
    <source>
        <dbReference type="Proteomes" id="UP000465360"/>
    </source>
</evidence>
<dbReference type="AlphaFoldDB" id="A0A7I9YNH8"/>
<dbReference type="Gene3D" id="3.40.50.150">
    <property type="entry name" value="Vaccinia Virus protein VP39"/>
    <property type="match status" value="1"/>
</dbReference>
<comment type="caution">
    <text evidence="1">The sequence shown here is derived from an EMBL/GenBank/DDBJ whole genome shotgun (WGS) entry which is preliminary data.</text>
</comment>
<evidence type="ECO:0000313" key="1">
    <source>
        <dbReference type="EMBL" id="GFG90220.1"/>
    </source>
</evidence>
<evidence type="ECO:0008006" key="3">
    <source>
        <dbReference type="Google" id="ProtNLM"/>
    </source>
</evidence>
<dbReference type="EMBL" id="BLKZ01000001">
    <property type="protein sequence ID" value="GFG90220.1"/>
    <property type="molecule type" value="Genomic_DNA"/>
</dbReference>
<protein>
    <recommendedName>
        <fullName evidence="3">SAM-dependent methyltransferase</fullName>
    </recommendedName>
</protein>
<keyword evidence="2" id="KW-1185">Reference proteome</keyword>
<gene>
    <name evidence="1" type="ORF">MBOU_22620</name>
</gene>
<dbReference type="InterPro" id="IPR029063">
    <property type="entry name" value="SAM-dependent_MTases_sf"/>
</dbReference>
<sequence length="194" mass="21096">MEAGLDCALLEPGIDGALAARSRGIDPVICARLEDAGIAPGSISAAGMFDVLEHIEDEAGALRQVNALLRPGGRFFLSVPAYAFLHSAEDVAAGHFRRYTLRTLARALTASGFTLEYSTYLFAPLPPIIFLLRTLPSLLRLRRPEDEELHASEHVREGISARMMDRLLDAEARRIELGGTIPFGTSCFVVCTKD</sequence>
<proteinExistence type="predicted"/>